<protein>
    <recommendedName>
        <fullName evidence="12">Cytochrome P450</fullName>
    </recommendedName>
</protein>
<dbReference type="OrthoDB" id="1470350at2759"/>
<dbReference type="CDD" id="cd11061">
    <property type="entry name" value="CYP67-like"/>
    <property type="match status" value="1"/>
</dbReference>
<comment type="similarity">
    <text evidence="2 9">Belongs to the cytochrome P450 family.</text>
</comment>
<evidence type="ECO:0000256" key="9">
    <source>
        <dbReference type="RuleBase" id="RU000461"/>
    </source>
</evidence>
<reference evidence="10 11" key="1">
    <citation type="submission" date="2020-03" db="EMBL/GenBank/DDBJ databases">
        <title>Draft Genome Sequence of Cudoniella acicularis.</title>
        <authorList>
            <person name="Buettner E."/>
            <person name="Kellner H."/>
        </authorList>
    </citation>
    <scope>NUCLEOTIDE SEQUENCE [LARGE SCALE GENOMIC DNA]</scope>
    <source>
        <strain evidence="10 11">DSM 108380</strain>
    </source>
</reference>
<evidence type="ECO:0000256" key="2">
    <source>
        <dbReference type="ARBA" id="ARBA00010617"/>
    </source>
</evidence>
<sequence>MVHRAANILTLRDKVQHGVRRRILSQGFSDSALRGFEPAILTQIEKFTNKISPGGDKGNGKWSIAWNMSRECDYLAFDMMADIVFSRSYNAIEKPDYQHIPQSIEGSNVRISVLIQAAELRFWRLDKKLFPASIKARDSFVKFVSEMVASRLSSKRSDYKDILSLVQNARDPETGEKFSTKEIAAESATLVVAGTDTTSTTLTALLFYLSRNPRAYHLATSEIRSAFASLSEIRAGSKLNSCVYLRACVDETMRISPSVGGSLWREVGSGGAIIDGIPIPAGFDVGTGIYAMHHNAAYYPEPEVWRPKRWLKGKEGQVEAGIVPYGPFGVGPRSCIGKPLAYLELMLTAAVLLWKFEFRDEDKRFHFGRMNKNDIRESGQFRLRDHVTAAKYGPMLQFSLREGN</sequence>
<dbReference type="InterPro" id="IPR001128">
    <property type="entry name" value="Cyt_P450"/>
</dbReference>
<evidence type="ECO:0000313" key="10">
    <source>
        <dbReference type="EMBL" id="KAF4634033.1"/>
    </source>
</evidence>
<dbReference type="InterPro" id="IPR002401">
    <property type="entry name" value="Cyt_P450_E_grp-I"/>
</dbReference>
<keyword evidence="5 9" id="KW-0560">Oxidoreductase</keyword>
<keyword evidence="6 8" id="KW-0408">Iron</keyword>
<dbReference type="PRINTS" id="PR00385">
    <property type="entry name" value="P450"/>
</dbReference>
<evidence type="ECO:0000256" key="7">
    <source>
        <dbReference type="ARBA" id="ARBA00023033"/>
    </source>
</evidence>
<organism evidence="10 11">
    <name type="scientific">Cudoniella acicularis</name>
    <dbReference type="NCBI Taxonomy" id="354080"/>
    <lineage>
        <taxon>Eukaryota</taxon>
        <taxon>Fungi</taxon>
        <taxon>Dikarya</taxon>
        <taxon>Ascomycota</taxon>
        <taxon>Pezizomycotina</taxon>
        <taxon>Leotiomycetes</taxon>
        <taxon>Helotiales</taxon>
        <taxon>Tricladiaceae</taxon>
        <taxon>Cudoniella</taxon>
    </lineage>
</organism>
<dbReference type="Pfam" id="PF00067">
    <property type="entry name" value="p450"/>
    <property type="match status" value="1"/>
</dbReference>
<keyword evidence="11" id="KW-1185">Reference proteome</keyword>
<dbReference type="Proteomes" id="UP000566819">
    <property type="component" value="Unassembled WGS sequence"/>
</dbReference>
<keyword evidence="4 8" id="KW-0479">Metal-binding</keyword>
<dbReference type="GO" id="GO:0016705">
    <property type="term" value="F:oxidoreductase activity, acting on paired donors, with incorporation or reduction of molecular oxygen"/>
    <property type="evidence" value="ECO:0007669"/>
    <property type="project" value="InterPro"/>
</dbReference>
<accession>A0A8H4W4M0</accession>
<evidence type="ECO:0000256" key="5">
    <source>
        <dbReference type="ARBA" id="ARBA00023002"/>
    </source>
</evidence>
<keyword evidence="3 8" id="KW-0349">Heme</keyword>
<dbReference type="SUPFAM" id="SSF48264">
    <property type="entry name" value="Cytochrome P450"/>
    <property type="match status" value="1"/>
</dbReference>
<feature type="binding site" description="axial binding residue" evidence="8">
    <location>
        <position position="335"/>
    </location>
    <ligand>
        <name>heme</name>
        <dbReference type="ChEBI" id="CHEBI:30413"/>
    </ligand>
    <ligandPart>
        <name>Fe</name>
        <dbReference type="ChEBI" id="CHEBI:18248"/>
    </ligandPart>
</feature>
<evidence type="ECO:0000256" key="3">
    <source>
        <dbReference type="ARBA" id="ARBA00022617"/>
    </source>
</evidence>
<name>A0A8H4W4M0_9HELO</name>
<evidence type="ECO:0000256" key="1">
    <source>
        <dbReference type="ARBA" id="ARBA00001971"/>
    </source>
</evidence>
<proteinExistence type="inferred from homology"/>
<evidence type="ECO:0000256" key="4">
    <source>
        <dbReference type="ARBA" id="ARBA00022723"/>
    </source>
</evidence>
<dbReference type="AlphaFoldDB" id="A0A8H4W4M0"/>
<dbReference type="Gene3D" id="1.10.630.10">
    <property type="entry name" value="Cytochrome P450"/>
    <property type="match status" value="1"/>
</dbReference>
<dbReference type="PRINTS" id="PR00463">
    <property type="entry name" value="EP450I"/>
</dbReference>
<dbReference type="PROSITE" id="PS00086">
    <property type="entry name" value="CYTOCHROME_P450"/>
    <property type="match status" value="1"/>
</dbReference>
<gene>
    <name evidence="10" type="ORF">G7Y89_g4073</name>
</gene>
<dbReference type="PANTHER" id="PTHR24305">
    <property type="entry name" value="CYTOCHROME P450"/>
    <property type="match status" value="1"/>
</dbReference>
<dbReference type="InterPro" id="IPR050121">
    <property type="entry name" value="Cytochrome_P450_monoxygenase"/>
</dbReference>
<keyword evidence="7 9" id="KW-0503">Monooxygenase</keyword>
<dbReference type="InterPro" id="IPR036396">
    <property type="entry name" value="Cyt_P450_sf"/>
</dbReference>
<dbReference type="InterPro" id="IPR017972">
    <property type="entry name" value="Cyt_P450_CS"/>
</dbReference>
<evidence type="ECO:0000256" key="6">
    <source>
        <dbReference type="ARBA" id="ARBA00023004"/>
    </source>
</evidence>
<dbReference type="GO" id="GO:0020037">
    <property type="term" value="F:heme binding"/>
    <property type="evidence" value="ECO:0007669"/>
    <property type="project" value="InterPro"/>
</dbReference>
<dbReference type="GO" id="GO:0004497">
    <property type="term" value="F:monooxygenase activity"/>
    <property type="evidence" value="ECO:0007669"/>
    <property type="project" value="UniProtKB-KW"/>
</dbReference>
<dbReference type="GO" id="GO:0005506">
    <property type="term" value="F:iron ion binding"/>
    <property type="evidence" value="ECO:0007669"/>
    <property type="project" value="InterPro"/>
</dbReference>
<dbReference type="EMBL" id="JAAMPI010000213">
    <property type="protein sequence ID" value="KAF4634033.1"/>
    <property type="molecule type" value="Genomic_DNA"/>
</dbReference>
<evidence type="ECO:0008006" key="12">
    <source>
        <dbReference type="Google" id="ProtNLM"/>
    </source>
</evidence>
<dbReference type="PANTHER" id="PTHR24305:SF237">
    <property type="entry name" value="CYTOCHROME P450 MONOOXYGENASE ATNE-RELATED"/>
    <property type="match status" value="1"/>
</dbReference>
<evidence type="ECO:0000313" key="11">
    <source>
        <dbReference type="Proteomes" id="UP000566819"/>
    </source>
</evidence>
<evidence type="ECO:0000256" key="8">
    <source>
        <dbReference type="PIRSR" id="PIRSR602401-1"/>
    </source>
</evidence>
<comment type="caution">
    <text evidence="10">The sequence shown here is derived from an EMBL/GenBank/DDBJ whole genome shotgun (WGS) entry which is preliminary data.</text>
</comment>
<comment type="cofactor">
    <cofactor evidence="1 8">
        <name>heme</name>
        <dbReference type="ChEBI" id="CHEBI:30413"/>
    </cofactor>
</comment>